<feature type="compositionally biased region" description="Basic and acidic residues" evidence="2">
    <location>
        <begin position="60"/>
        <end position="79"/>
    </location>
</feature>
<dbReference type="PANTHER" id="PTHR33383:SF1">
    <property type="entry name" value="MEMBRANE PROTEIN INSERTION EFFICIENCY FACTOR-RELATED"/>
    <property type="match status" value="1"/>
</dbReference>
<sequence>MLLVPIIAYRRWISPALPARCRFYPSCSAYAVEAVSRHGALRGAWLTVRRLSRCHPFHPGGHDPVPEPVARRRADVTGA</sequence>
<proteinExistence type="inferred from homology"/>
<dbReference type="InterPro" id="IPR002696">
    <property type="entry name" value="Membr_insert_effic_factor_YidD"/>
</dbReference>
<comment type="similarity">
    <text evidence="1">Belongs to the UPF0161 family.</text>
</comment>
<dbReference type="Proteomes" id="UP000198765">
    <property type="component" value="Chromosome I"/>
</dbReference>
<feature type="region of interest" description="Disordered" evidence="2">
    <location>
        <begin position="59"/>
        <end position="79"/>
    </location>
</feature>
<organism evidence="3 4">
    <name type="scientific">Micromonospora narathiwatensis</name>
    <dbReference type="NCBI Taxonomy" id="299146"/>
    <lineage>
        <taxon>Bacteria</taxon>
        <taxon>Bacillati</taxon>
        <taxon>Actinomycetota</taxon>
        <taxon>Actinomycetes</taxon>
        <taxon>Micromonosporales</taxon>
        <taxon>Micromonosporaceae</taxon>
        <taxon>Micromonospora</taxon>
    </lineage>
</organism>
<keyword evidence="1" id="KW-0472">Membrane</keyword>
<evidence type="ECO:0000256" key="2">
    <source>
        <dbReference type="SAM" id="MobiDB-lite"/>
    </source>
</evidence>
<dbReference type="PATRIC" id="fig|299146.4.peg.4909"/>
<dbReference type="SMART" id="SM01234">
    <property type="entry name" value="Haemolytic"/>
    <property type="match status" value="1"/>
</dbReference>
<protein>
    <recommendedName>
        <fullName evidence="1">Putative membrane protein insertion efficiency factor</fullName>
    </recommendedName>
</protein>
<dbReference type="Pfam" id="PF01809">
    <property type="entry name" value="YidD"/>
    <property type="match status" value="1"/>
</dbReference>
<accession>A0A1A9AB37</accession>
<comment type="function">
    <text evidence="1">Could be involved in insertion of integral membrane proteins into the membrane.</text>
</comment>
<keyword evidence="4" id="KW-1185">Reference proteome</keyword>
<dbReference type="AlphaFoldDB" id="A0A1A9AB37"/>
<dbReference type="NCBIfam" id="TIGR00278">
    <property type="entry name" value="membrane protein insertion efficiency factor YidD"/>
    <property type="match status" value="1"/>
</dbReference>
<evidence type="ECO:0000256" key="1">
    <source>
        <dbReference type="HAMAP-Rule" id="MF_00386"/>
    </source>
</evidence>
<evidence type="ECO:0000313" key="4">
    <source>
        <dbReference type="Proteomes" id="UP000198765"/>
    </source>
</evidence>
<dbReference type="HAMAP" id="MF_00386">
    <property type="entry name" value="UPF0161_YidD"/>
    <property type="match status" value="1"/>
</dbReference>
<comment type="subcellular location">
    <subcellularLocation>
        <location evidence="1">Cell membrane</location>
        <topology evidence="1">Peripheral membrane protein</topology>
        <orientation evidence="1">Cytoplasmic side</orientation>
    </subcellularLocation>
</comment>
<keyword evidence="1" id="KW-1003">Cell membrane</keyword>
<dbReference type="EMBL" id="LT594324">
    <property type="protein sequence ID" value="SBT53319.1"/>
    <property type="molecule type" value="Genomic_DNA"/>
</dbReference>
<dbReference type="PANTHER" id="PTHR33383">
    <property type="entry name" value="MEMBRANE PROTEIN INSERTION EFFICIENCY FACTOR-RELATED"/>
    <property type="match status" value="1"/>
</dbReference>
<dbReference type="RefSeq" id="WP_091202766.1">
    <property type="nucleotide sequence ID" value="NZ_LT594324.1"/>
</dbReference>
<dbReference type="OrthoDB" id="9801753at2"/>
<dbReference type="GO" id="GO:0005886">
    <property type="term" value="C:plasma membrane"/>
    <property type="evidence" value="ECO:0007669"/>
    <property type="project" value="UniProtKB-SubCell"/>
</dbReference>
<gene>
    <name evidence="3" type="ORF">GA0070621_4749</name>
</gene>
<reference evidence="3 4" key="1">
    <citation type="submission" date="2016-06" db="EMBL/GenBank/DDBJ databases">
        <authorList>
            <person name="Kjaerup R.B."/>
            <person name="Dalgaard T.S."/>
            <person name="Juul-Madsen H.R."/>
        </authorList>
    </citation>
    <scope>NUCLEOTIDE SEQUENCE [LARGE SCALE GENOMIC DNA]</scope>
    <source>
        <strain evidence="3 4">DSM 45248</strain>
    </source>
</reference>
<evidence type="ECO:0000313" key="3">
    <source>
        <dbReference type="EMBL" id="SBT53319.1"/>
    </source>
</evidence>
<name>A0A1A9AB37_9ACTN</name>